<name>A0A1J5QK55_9ZZZZ</name>
<sequence length="73" mass="8285">MTERELRLLLDAKAVKHVHVLYALMSQGYMIVVDGKSLETSKRETREFKTLDSAAKTLFKIGVADFGVRLRTT</sequence>
<protein>
    <submittedName>
        <fullName evidence="1">Uncharacterized protein</fullName>
    </submittedName>
</protein>
<accession>A0A1J5QK55</accession>
<dbReference type="AlphaFoldDB" id="A0A1J5QK55"/>
<proteinExistence type="predicted"/>
<dbReference type="EMBL" id="MLJW01000664">
    <property type="protein sequence ID" value="OIQ83886.1"/>
    <property type="molecule type" value="Genomic_DNA"/>
</dbReference>
<organism evidence="1">
    <name type="scientific">mine drainage metagenome</name>
    <dbReference type="NCBI Taxonomy" id="410659"/>
    <lineage>
        <taxon>unclassified sequences</taxon>
        <taxon>metagenomes</taxon>
        <taxon>ecological metagenomes</taxon>
    </lineage>
</organism>
<comment type="caution">
    <text evidence="1">The sequence shown here is derived from an EMBL/GenBank/DDBJ whole genome shotgun (WGS) entry which is preliminary data.</text>
</comment>
<evidence type="ECO:0000313" key="1">
    <source>
        <dbReference type="EMBL" id="OIQ83886.1"/>
    </source>
</evidence>
<gene>
    <name evidence="1" type="ORF">GALL_343130</name>
</gene>
<reference evidence="1" key="1">
    <citation type="submission" date="2016-10" db="EMBL/GenBank/DDBJ databases">
        <title>Sequence of Gallionella enrichment culture.</title>
        <authorList>
            <person name="Poehlein A."/>
            <person name="Muehling M."/>
            <person name="Daniel R."/>
        </authorList>
    </citation>
    <scope>NUCLEOTIDE SEQUENCE</scope>
</reference>